<name>A0A2X0LYB6_9BASI</name>
<evidence type="ECO:0000313" key="2">
    <source>
        <dbReference type="Proteomes" id="UP000249464"/>
    </source>
</evidence>
<dbReference type="EMBL" id="FQNC01000017">
    <property type="protein sequence ID" value="SGY19772.1"/>
    <property type="molecule type" value="Genomic_DNA"/>
</dbReference>
<protein>
    <submittedName>
        <fullName evidence="1">BQ5605_C017g08305 protein</fullName>
    </submittedName>
</protein>
<gene>
    <name evidence="1" type="primary">BQ5605_C017g08305</name>
    <name evidence="1" type="ORF">BQ5605_C017G08305</name>
</gene>
<sequence length="91" mass="10662">MLWKVFYYNQEITMPDVRVARWKVGERGGVLWNEDDSRVSACCLKEEGEDRTGVNEHIHSNRPLKPEYSLQYLFKDNEYDESIGPVLAILL</sequence>
<keyword evidence="2" id="KW-1185">Reference proteome</keyword>
<dbReference type="Proteomes" id="UP000249464">
    <property type="component" value="Unassembled WGS sequence"/>
</dbReference>
<evidence type="ECO:0000313" key="1">
    <source>
        <dbReference type="EMBL" id="SGY19772.1"/>
    </source>
</evidence>
<proteinExistence type="predicted"/>
<accession>A0A2X0LYB6</accession>
<dbReference type="AlphaFoldDB" id="A0A2X0LYB6"/>
<organism evidence="1 2">
    <name type="scientific">Microbotryum silenes-dioicae</name>
    <dbReference type="NCBI Taxonomy" id="796604"/>
    <lineage>
        <taxon>Eukaryota</taxon>
        <taxon>Fungi</taxon>
        <taxon>Dikarya</taxon>
        <taxon>Basidiomycota</taxon>
        <taxon>Pucciniomycotina</taxon>
        <taxon>Microbotryomycetes</taxon>
        <taxon>Microbotryales</taxon>
        <taxon>Microbotryaceae</taxon>
        <taxon>Microbotryum</taxon>
    </lineage>
</organism>
<reference evidence="1 2" key="1">
    <citation type="submission" date="2016-11" db="EMBL/GenBank/DDBJ databases">
        <authorList>
            <person name="Jaros S."/>
            <person name="Januszkiewicz K."/>
            <person name="Wedrychowicz H."/>
        </authorList>
    </citation>
    <scope>NUCLEOTIDE SEQUENCE [LARGE SCALE GENOMIC DNA]</scope>
</reference>